<feature type="transmembrane region" description="Helical" evidence="8">
    <location>
        <begin position="123"/>
        <end position="141"/>
    </location>
</feature>
<evidence type="ECO:0000256" key="8">
    <source>
        <dbReference type="SAM" id="Phobius"/>
    </source>
</evidence>
<dbReference type="EMBL" id="PZQS01000003">
    <property type="protein sequence ID" value="PVD34126.1"/>
    <property type="molecule type" value="Genomic_DNA"/>
</dbReference>
<dbReference type="AlphaFoldDB" id="A0A2T7PL20"/>
<evidence type="ECO:0000313" key="11">
    <source>
        <dbReference type="Proteomes" id="UP000245119"/>
    </source>
</evidence>
<comment type="similarity">
    <text evidence="2">Belongs to the ammonia transporter channel (TC 1.A.11.2) family.</text>
</comment>
<keyword evidence="11" id="KW-1185">Reference proteome</keyword>
<evidence type="ECO:0000313" key="10">
    <source>
        <dbReference type="EMBL" id="PVD34126.1"/>
    </source>
</evidence>
<evidence type="ECO:0000256" key="6">
    <source>
        <dbReference type="ARBA" id="ARBA00023136"/>
    </source>
</evidence>
<organism evidence="10 11">
    <name type="scientific">Pomacea canaliculata</name>
    <name type="common">Golden apple snail</name>
    <dbReference type="NCBI Taxonomy" id="400727"/>
    <lineage>
        <taxon>Eukaryota</taxon>
        <taxon>Metazoa</taxon>
        <taxon>Spiralia</taxon>
        <taxon>Lophotrochozoa</taxon>
        <taxon>Mollusca</taxon>
        <taxon>Gastropoda</taxon>
        <taxon>Caenogastropoda</taxon>
        <taxon>Architaenioglossa</taxon>
        <taxon>Ampullarioidea</taxon>
        <taxon>Ampullariidae</taxon>
        <taxon>Pomacea</taxon>
    </lineage>
</organism>
<keyword evidence="6 8" id="KW-0472">Membrane</keyword>
<dbReference type="GO" id="GO:0008519">
    <property type="term" value="F:ammonium channel activity"/>
    <property type="evidence" value="ECO:0007669"/>
    <property type="project" value="InterPro"/>
</dbReference>
<dbReference type="SUPFAM" id="SSF111352">
    <property type="entry name" value="Ammonium transporter"/>
    <property type="match status" value="1"/>
</dbReference>
<gene>
    <name evidence="10" type="ORF">C0Q70_05389</name>
</gene>
<name>A0A2T7PL20_POMCA</name>
<feature type="transmembrane region" description="Helical" evidence="8">
    <location>
        <begin position="40"/>
        <end position="61"/>
    </location>
</feature>
<dbReference type="GO" id="GO:0097272">
    <property type="term" value="P:ammonium homeostasis"/>
    <property type="evidence" value="ECO:0007669"/>
    <property type="project" value="TreeGrafter"/>
</dbReference>
<comment type="caution">
    <text evidence="10">The sequence shown here is derived from an EMBL/GenBank/DDBJ whole genome shotgun (WGS) entry which is preliminary data.</text>
</comment>
<evidence type="ECO:0000256" key="1">
    <source>
        <dbReference type="ARBA" id="ARBA00004141"/>
    </source>
</evidence>
<proteinExistence type="inferred from homology"/>
<feature type="domain" description="Ammonium transporter AmtB-like" evidence="9">
    <location>
        <begin position="42"/>
        <end position="222"/>
    </location>
</feature>
<evidence type="ECO:0000256" key="5">
    <source>
        <dbReference type="ARBA" id="ARBA00022989"/>
    </source>
</evidence>
<accession>A0A2T7PL20</accession>
<comment type="subcellular location">
    <subcellularLocation>
        <location evidence="1">Membrane</location>
        <topology evidence="1">Multi-pass membrane protein</topology>
    </subcellularLocation>
</comment>
<evidence type="ECO:0000256" key="3">
    <source>
        <dbReference type="ARBA" id="ARBA00022448"/>
    </source>
</evidence>
<evidence type="ECO:0000256" key="7">
    <source>
        <dbReference type="ARBA" id="ARBA00023177"/>
    </source>
</evidence>
<dbReference type="OrthoDB" id="534912at2759"/>
<sequence>MNTTTVESNYTSTPSSEMDSQLYDHLSGQLEQLMSNVDQFYLLVNGMLVYIMQCGFAFLEAGSVRSKNTTNILIKNLIDSFVAGIAYWLFGYAFAFGEGNKFIGYERGYFALSDPPDVKYAEFFFQYCFAATAATIVSGAVAERCEFLAFFVYSFFMTGFIYPVVTHWAWSSGGWLKLGQDYIIDGKSVTVGFQDFAGSGVVHVVGGASSIIGAILMDLASGAFTPRPRRCLACAVILCR</sequence>
<dbReference type="Gene3D" id="1.10.3430.10">
    <property type="entry name" value="Ammonium transporter AmtB like domains"/>
    <property type="match status" value="1"/>
</dbReference>
<evidence type="ECO:0000256" key="2">
    <source>
        <dbReference type="ARBA" id="ARBA00005887"/>
    </source>
</evidence>
<evidence type="ECO:0000259" key="9">
    <source>
        <dbReference type="Pfam" id="PF00909"/>
    </source>
</evidence>
<keyword evidence="4 8" id="KW-0812">Transmembrane</keyword>
<feature type="transmembrane region" description="Helical" evidence="8">
    <location>
        <begin position="73"/>
        <end position="95"/>
    </location>
</feature>
<keyword evidence="5 8" id="KW-1133">Transmembrane helix</keyword>
<dbReference type="InterPro" id="IPR029020">
    <property type="entry name" value="Ammonium/urea_transptr"/>
</dbReference>
<keyword evidence="7" id="KW-0924">Ammonia transport</keyword>
<feature type="transmembrane region" description="Helical" evidence="8">
    <location>
        <begin position="200"/>
        <end position="220"/>
    </location>
</feature>
<protein>
    <recommendedName>
        <fullName evidence="9">Ammonium transporter AmtB-like domain-containing protein</fullName>
    </recommendedName>
</protein>
<dbReference type="PANTHER" id="PTHR11730">
    <property type="entry name" value="AMMONIUM TRANSPORTER"/>
    <property type="match status" value="1"/>
</dbReference>
<feature type="transmembrane region" description="Helical" evidence="8">
    <location>
        <begin position="148"/>
        <end position="170"/>
    </location>
</feature>
<dbReference type="GO" id="GO:0005886">
    <property type="term" value="C:plasma membrane"/>
    <property type="evidence" value="ECO:0007669"/>
    <property type="project" value="TreeGrafter"/>
</dbReference>
<dbReference type="PANTHER" id="PTHR11730:SF6">
    <property type="entry name" value="AMMONIUM TRANSPORTER"/>
    <property type="match status" value="1"/>
</dbReference>
<evidence type="ECO:0000256" key="4">
    <source>
        <dbReference type="ARBA" id="ARBA00022692"/>
    </source>
</evidence>
<dbReference type="STRING" id="400727.A0A2T7PL20"/>
<keyword evidence="3" id="KW-0813">Transport</keyword>
<dbReference type="Proteomes" id="UP000245119">
    <property type="component" value="Linkage Group LG3"/>
</dbReference>
<dbReference type="Pfam" id="PF00909">
    <property type="entry name" value="Ammonium_transp"/>
    <property type="match status" value="1"/>
</dbReference>
<reference evidence="10 11" key="1">
    <citation type="submission" date="2018-04" db="EMBL/GenBank/DDBJ databases">
        <title>The genome of golden apple snail Pomacea canaliculata provides insight into stress tolerance and invasive adaptation.</title>
        <authorList>
            <person name="Liu C."/>
            <person name="Liu B."/>
            <person name="Ren Y."/>
            <person name="Zhang Y."/>
            <person name="Wang H."/>
            <person name="Li S."/>
            <person name="Jiang F."/>
            <person name="Yin L."/>
            <person name="Zhang G."/>
            <person name="Qian W."/>
            <person name="Fan W."/>
        </authorList>
    </citation>
    <scope>NUCLEOTIDE SEQUENCE [LARGE SCALE GENOMIC DNA]</scope>
    <source>
        <strain evidence="10">SZHN2017</strain>
        <tissue evidence="10">Muscle</tissue>
    </source>
</reference>
<dbReference type="InterPro" id="IPR024041">
    <property type="entry name" value="NH4_transpt_AmtB-like_dom"/>
</dbReference>